<protein>
    <submittedName>
        <fullName evidence="1">Uncharacterized protein</fullName>
    </submittedName>
</protein>
<sequence>MRYLDSGFKLQSAIDAVSCGPSQSMSPPSTFELFTPEAAKGVVLDLELDWVYIRGQGKLYCRILDVPNATGALVCDLESLSGVIPLKALKFQFQKVSFPYAGLDSVATSYPCGIKSPILGAPFDVVCKDPPTEDRTYQFSIVLQTPGAALSSGVTIGIFTFAPGLIGVAMQQCCVQPTSPHVLDCSTAVLDVPSTCWFYLYKFGDKAGAIIQSGDKVMLESKSIVKYCSISLDGVLVCISALPSNATRNLFVLDVGTGSAVSKT</sequence>
<name>A0A250XMI5_9CHLO</name>
<proteinExistence type="predicted"/>
<dbReference type="EMBL" id="BEGY01000113">
    <property type="protein sequence ID" value="GAX84000.1"/>
    <property type="molecule type" value="Genomic_DNA"/>
</dbReference>
<comment type="caution">
    <text evidence="1">The sequence shown here is derived from an EMBL/GenBank/DDBJ whole genome shotgun (WGS) entry which is preliminary data.</text>
</comment>
<keyword evidence="2" id="KW-1185">Reference proteome</keyword>
<dbReference type="OrthoDB" id="548700at2759"/>
<accession>A0A250XMI5</accession>
<evidence type="ECO:0000313" key="2">
    <source>
        <dbReference type="Proteomes" id="UP000232323"/>
    </source>
</evidence>
<reference evidence="1 2" key="1">
    <citation type="submission" date="2017-08" db="EMBL/GenBank/DDBJ databases">
        <title>Acidophilic green algal genome provides insights into adaptation to an acidic environment.</title>
        <authorList>
            <person name="Hirooka S."/>
            <person name="Hirose Y."/>
            <person name="Kanesaki Y."/>
            <person name="Higuchi S."/>
            <person name="Fujiwara T."/>
            <person name="Onuma R."/>
            <person name="Era A."/>
            <person name="Ohbayashi R."/>
            <person name="Uzuka A."/>
            <person name="Nozaki H."/>
            <person name="Yoshikawa H."/>
            <person name="Miyagishima S.Y."/>
        </authorList>
    </citation>
    <scope>NUCLEOTIDE SEQUENCE [LARGE SCALE GENOMIC DNA]</scope>
    <source>
        <strain evidence="1 2">NIES-2499</strain>
    </source>
</reference>
<organism evidence="1 2">
    <name type="scientific">Chlamydomonas eustigma</name>
    <dbReference type="NCBI Taxonomy" id="1157962"/>
    <lineage>
        <taxon>Eukaryota</taxon>
        <taxon>Viridiplantae</taxon>
        <taxon>Chlorophyta</taxon>
        <taxon>core chlorophytes</taxon>
        <taxon>Chlorophyceae</taxon>
        <taxon>CS clade</taxon>
        <taxon>Chlamydomonadales</taxon>
        <taxon>Chlamydomonadaceae</taxon>
        <taxon>Chlamydomonas</taxon>
    </lineage>
</organism>
<dbReference type="AlphaFoldDB" id="A0A250XMI5"/>
<evidence type="ECO:0000313" key="1">
    <source>
        <dbReference type="EMBL" id="GAX84000.1"/>
    </source>
</evidence>
<gene>
    <name evidence="1" type="ORF">CEUSTIGMA_g11425.t1</name>
</gene>
<dbReference type="Proteomes" id="UP000232323">
    <property type="component" value="Unassembled WGS sequence"/>
</dbReference>